<reference evidence="1 2" key="1">
    <citation type="submission" date="2023-08" db="EMBL/GenBank/DDBJ databases">
        <title>Draft genome sequence of Janthinobacterium lividum.</title>
        <authorList>
            <person name="Chun B.H."/>
            <person name="Lee Y."/>
        </authorList>
    </citation>
    <scope>NUCLEOTIDE SEQUENCE [LARGE SCALE GENOMIC DNA]</scope>
    <source>
        <strain evidence="1 2">AMJK</strain>
    </source>
</reference>
<proteinExistence type="predicted"/>
<dbReference type="EMBL" id="JAVFKP010000001">
    <property type="protein sequence ID" value="MDQ4625034.1"/>
    <property type="molecule type" value="Genomic_DNA"/>
</dbReference>
<evidence type="ECO:0000313" key="1">
    <source>
        <dbReference type="EMBL" id="MDQ4625034.1"/>
    </source>
</evidence>
<gene>
    <name evidence="1" type="ORF">RB624_03930</name>
</gene>
<comment type="caution">
    <text evidence="1">The sequence shown here is derived from an EMBL/GenBank/DDBJ whole genome shotgun (WGS) entry which is preliminary data.</text>
</comment>
<accession>A0ABU0XND9</accession>
<dbReference type="RefSeq" id="WP_307778370.1">
    <property type="nucleotide sequence ID" value="NZ_JAVFKP010000001.1"/>
</dbReference>
<name>A0ABU0XND9_9BURK</name>
<evidence type="ECO:0000313" key="2">
    <source>
        <dbReference type="Proteomes" id="UP001237592"/>
    </source>
</evidence>
<dbReference type="Proteomes" id="UP001237592">
    <property type="component" value="Unassembled WGS sequence"/>
</dbReference>
<protein>
    <submittedName>
        <fullName evidence="1">Uncharacterized protein</fullName>
    </submittedName>
</protein>
<keyword evidence="2" id="KW-1185">Reference proteome</keyword>
<organism evidence="1 2">
    <name type="scientific">Janthinobacterium lividum</name>
    <dbReference type="NCBI Taxonomy" id="29581"/>
    <lineage>
        <taxon>Bacteria</taxon>
        <taxon>Pseudomonadati</taxon>
        <taxon>Pseudomonadota</taxon>
        <taxon>Betaproteobacteria</taxon>
        <taxon>Burkholderiales</taxon>
        <taxon>Oxalobacteraceae</taxon>
        <taxon>Janthinobacterium</taxon>
    </lineage>
</organism>
<sequence length="102" mass="11237">MDGRPGAEEAWAIALTSQDEMASVVWTTEIAEAFRICRPVLDSSGAISARKPFLEAYERIVAAARAVRQPAEWVASVGWDKTRHVEVLGRRPARCSCSSRYG</sequence>